<gene>
    <name evidence="2" type="ORF">E1B28_003689</name>
</gene>
<protein>
    <submittedName>
        <fullName evidence="2">Uncharacterized protein</fullName>
    </submittedName>
</protein>
<feature type="region of interest" description="Disordered" evidence="1">
    <location>
        <begin position="56"/>
        <end position="79"/>
    </location>
</feature>
<dbReference type="AlphaFoldDB" id="A0A9P8ABT5"/>
<dbReference type="EMBL" id="CM032182">
    <property type="protein sequence ID" value="KAG7096240.1"/>
    <property type="molecule type" value="Genomic_DNA"/>
</dbReference>
<reference evidence="2" key="1">
    <citation type="journal article" date="2021" name="Genome Biol. Evol.">
        <title>The assembled and annotated genome of the fairy-ring fungus Marasmius oreades.</title>
        <authorList>
            <person name="Hiltunen M."/>
            <person name="Ament-Velasquez S.L."/>
            <person name="Johannesson H."/>
        </authorList>
    </citation>
    <scope>NUCLEOTIDE SEQUENCE</scope>
    <source>
        <strain evidence="2">03SP1</strain>
    </source>
</reference>
<organism evidence="2 3">
    <name type="scientific">Marasmius oreades</name>
    <name type="common">fairy-ring Marasmius</name>
    <dbReference type="NCBI Taxonomy" id="181124"/>
    <lineage>
        <taxon>Eukaryota</taxon>
        <taxon>Fungi</taxon>
        <taxon>Dikarya</taxon>
        <taxon>Basidiomycota</taxon>
        <taxon>Agaricomycotina</taxon>
        <taxon>Agaricomycetes</taxon>
        <taxon>Agaricomycetidae</taxon>
        <taxon>Agaricales</taxon>
        <taxon>Marasmiineae</taxon>
        <taxon>Marasmiaceae</taxon>
        <taxon>Marasmius</taxon>
    </lineage>
</organism>
<evidence type="ECO:0000256" key="1">
    <source>
        <dbReference type="SAM" id="MobiDB-lite"/>
    </source>
</evidence>
<evidence type="ECO:0000313" key="3">
    <source>
        <dbReference type="Proteomes" id="UP001049176"/>
    </source>
</evidence>
<proteinExistence type="predicted"/>
<dbReference type="GeneID" id="66072765"/>
<feature type="region of interest" description="Disordered" evidence="1">
    <location>
        <begin position="313"/>
        <end position="337"/>
    </location>
</feature>
<dbReference type="Proteomes" id="UP001049176">
    <property type="component" value="Chromosome 2"/>
</dbReference>
<feature type="compositionally biased region" description="Low complexity" evidence="1">
    <location>
        <begin position="318"/>
        <end position="334"/>
    </location>
</feature>
<dbReference type="KEGG" id="more:E1B28_003689"/>
<sequence>MILVHILGGVTVCICRVFLVSPLPPLLLLPLIMNGFNYNYKANHCEDMSATSSGVVQSQPHPFLNPGKPFRRDHSEGSVWEDPLSKQAKQTLEKGHEGLPGTVETDVDMEDGVACASSFSSSRRDLPSVQRIYPVYQAPVLKSTGTYPSATKATTSAVVPKKIVQLQKRGDIHPIRLEALQFPGKAEGAINLDFLKWPIGFPYTTPKVIGKVSIRPRGLPVKVELRDASLEEELNALFSHSSLLSPVHAGSFPITGHASSSKHCQQSSGFQSVPAELGYRLSGSTDTGASTSTGFGGHGVHPLPGVPRLTQGSYSPLPTTSPVRTVTGTTNGRVDQPQMPLYSAYQGTVDVTHTSNVPESGSPTSALSTHPIADANNNCKYCGGPATKNPRKHAKTARCRKVRKERGMVIPGLDL</sequence>
<evidence type="ECO:0000313" key="2">
    <source>
        <dbReference type="EMBL" id="KAG7096240.1"/>
    </source>
</evidence>
<comment type="caution">
    <text evidence="2">The sequence shown here is derived from an EMBL/GenBank/DDBJ whole genome shotgun (WGS) entry which is preliminary data.</text>
</comment>
<name>A0A9P8ABT5_9AGAR</name>
<accession>A0A9P8ABT5</accession>
<keyword evidence="3" id="KW-1185">Reference proteome</keyword>
<dbReference type="RefSeq" id="XP_043012710.1">
    <property type="nucleotide sequence ID" value="XM_043148118.1"/>
</dbReference>